<protein>
    <submittedName>
        <fullName evidence="1">Uncharacterized protein</fullName>
    </submittedName>
</protein>
<gene>
    <name evidence="1" type="ORF">EI555_021443</name>
</gene>
<evidence type="ECO:0000313" key="2">
    <source>
        <dbReference type="Proteomes" id="UP000308365"/>
    </source>
</evidence>
<dbReference type="AlphaFoldDB" id="A0A4U1FRQ7"/>
<name>A0A4U1FRQ7_MONMO</name>
<reference evidence="2" key="1">
    <citation type="journal article" date="2019" name="IScience">
        <title>Narwhal Genome Reveals Long-Term Low Genetic Diversity despite Current Large Abundance Size.</title>
        <authorList>
            <person name="Westbury M.V."/>
            <person name="Petersen B."/>
            <person name="Garde E."/>
            <person name="Heide-Jorgensen M.P."/>
            <person name="Lorenzen E.D."/>
        </authorList>
    </citation>
    <scope>NUCLEOTIDE SEQUENCE [LARGE SCALE GENOMIC DNA]</scope>
</reference>
<organism evidence="1 2">
    <name type="scientific">Monodon monoceros</name>
    <name type="common">Narwhal</name>
    <name type="synonym">Ceratodon monodon</name>
    <dbReference type="NCBI Taxonomy" id="40151"/>
    <lineage>
        <taxon>Eukaryota</taxon>
        <taxon>Metazoa</taxon>
        <taxon>Chordata</taxon>
        <taxon>Craniata</taxon>
        <taxon>Vertebrata</taxon>
        <taxon>Euteleostomi</taxon>
        <taxon>Mammalia</taxon>
        <taxon>Eutheria</taxon>
        <taxon>Laurasiatheria</taxon>
        <taxon>Artiodactyla</taxon>
        <taxon>Whippomorpha</taxon>
        <taxon>Cetacea</taxon>
        <taxon>Odontoceti</taxon>
        <taxon>Monodontidae</taxon>
        <taxon>Monodon</taxon>
    </lineage>
</organism>
<dbReference type="EMBL" id="RWIC01000043">
    <property type="protein sequence ID" value="TKC51906.1"/>
    <property type="molecule type" value="Genomic_DNA"/>
</dbReference>
<evidence type="ECO:0000313" key="1">
    <source>
        <dbReference type="EMBL" id="TKC51906.1"/>
    </source>
</evidence>
<proteinExistence type="predicted"/>
<sequence length="79" mass="8285">MAPWPQDGRGLYNSTDSLDSNKAMSLALETAAAQRHAAEGQGGSARTSDKATLVSKAESFLQSRRSSIGVQVPPACPPR</sequence>
<comment type="caution">
    <text evidence="1">The sequence shown here is derived from an EMBL/GenBank/DDBJ whole genome shotgun (WGS) entry which is preliminary data.</text>
</comment>
<accession>A0A4U1FRQ7</accession>
<dbReference type="Proteomes" id="UP000308365">
    <property type="component" value="Unassembled WGS sequence"/>
</dbReference>